<feature type="compositionally biased region" description="Basic and acidic residues" evidence="1">
    <location>
        <begin position="256"/>
        <end position="266"/>
    </location>
</feature>
<feature type="region of interest" description="Disordered" evidence="1">
    <location>
        <begin position="358"/>
        <end position="417"/>
    </location>
</feature>
<feature type="region of interest" description="Disordered" evidence="1">
    <location>
        <begin position="546"/>
        <end position="595"/>
    </location>
</feature>
<dbReference type="RefSeq" id="XP_024722458.1">
    <property type="nucleotide sequence ID" value="XM_024864684.1"/>
</dbReference>
<gene>
    <name evidence="3" type="ORF">M430DRAFT_223806</name>
</gene>
<feature type="compositionally biased region" description="Polar residues" evidence="1">
    <location>
        <begin position="107"/>
        <end position="121"/>
    </location>
</feature>
<reference evidence="3 4" key="1">
    <citation type="journal article" date="2018" name="New Phytol.">
        <title>Comparative genomics and transcriptomics depict ericoid mycorrhizal fungi as versatile saprotrophs and plant mutualists.</title>
        <authorList>
            <person name="Martino E."/>
            <person name="Morin E."/>
            <person name="Grelet G.A."/>
            <person name="Kuo A."/>
            <person name="Kohler A."/>
            <person name="Daghino S."/>
            <person name="Barry K.W."/>
            <person name="Cichocki N."/>
            <person name="Clum A."/>
            <person name="Dockter R.B."/>
            <person name="Hainaut M."/>
            <person name="Kuo R.C."/>
            <person name="LaButti K."/>
            <person name="Lindahl B.D."/>
            <person name="Lindquist E.A."/>
            <person name="Lipzen A."/>
            <person name="Khouja H.R."/>
            <person name="Magnuson J."/>
            <person name="Murat C."/>
            <person name="Ohm R.A."/>
            <person name="Singer S.W."/>
            <person name="Spatafora J.W."/>
            <person name="Wang M."/>
            <person name="Veneault-Fourrey C."/>
            <person name="Henrissat B."/>
            <person name="Grigoriev I.V."/>
            <person name="Martin F.M."/>
            <person name="Perotto S."/>
        </authorList>
    </citation>
    <scope>NUCLEOTIDE SEQUENCE [LARGE SCALE GENOMIC DNA]</scope>
    <source>
        <strain evidence="3 4">ATCC 22711</strain>
    </source>
</reference>
<dbReference type="InParanoid" id="A0A2T3B6E1"/>
<feature type="compositionally biased region" description="Acidic residues" evidence="1">
    <location>
        <begin position="370"/>
        <end position="387"/>
    </location>
</feature>
<feature type="compositionally biased region" description="Polar residues" evidence="1">
    <location>
        <begin position="401"/>
        <end position="417"/>
    </location>
</feature>
<feature type="region of interest" description="Disordered" evidence="1">
    <location>
        <begin position="493"/>
        <end position="534"/>
    </location>
</feature>
<accession>A0A2T3B6E1</accession>
<dbReference type="Pfam" id="PF11001">
    <property type="entry name" value="AFUB_07903_YDR124W_hel"/>
    <property type="match status" value="1"/>
</dbReference>
<evidence type="ECO:0000313" key="3">
    <source>
        <dbReference type="EMBL" id="PSS22303.1"/>
    </source>
</evidence>
<dbReference type="AlphaFoldDB" id="A0A2T3B6E1"/>
<organism evidence="3 4">
    <name type="scientific">Amorphotheca resinae ATCC 22711</name>
    <dbReference type="NCBI Taxonomy" id="857342"/>
    <lineage>
        <taxon>Eukaryota</taxon>
        <taxon>Fungi</taxon>
        <taxon>Dikarya</taxon>
        <taxon>Ascomycota</taxon>
        <taxon>Pezizomycotina</taxon>
        <taxon>Leotiomycetes</taxon>
        <taxon>Helotiales</taxon>
        <taxon>Amorphothecaceae</taxon>
        <taxon>Amorphotheca</taxon>
    </lineage>
</organism>
<dbReference type="EMBL" id="KZ679009">
    <property type="protein sequence ID" value="PSS22303.1"/>
    <property type="molecule type" value="Genomic_DNA"/>
</dbReference>
<sequence>MMVQRRNPLQREFFPPRENGWHNERPFLDLSQEGRFTAPPVHPRCLPVEAALRECAGLSVKEFALIVLDENGEERTYTSTSLTPHQQRIFTDRFRTDFRRTIRRANLGSSYPNSAYSQDGTYSDFDPENRHRKPSSSGDSSSGGRSRRLLQYSKSEESDEDDSATSGKRKRSRPSLYQGRYADNDNTPVPVQKTQQLVIGDEAEVERFYSVRFKDMQQSSCKVMGKAFVKLVEPKKQTHHPYTKGDIKAPPWWPDTKGENSVRHKEPDHLLKAERIRLLVHILRMIVEPREKQCPTVQKLGLNVKKLEEATMESMSNWFNDKEHPENAAKRVYLKEIFKVAKAEERYKNGEIDGSTRIPVMYGDRNGVDVSDDDEPDEGIKDEDEEHEPMPVSAAMPTPDSLVSPTSMMQSQPLQQPESDAFYRMRPLPVRHYSQPQMEEHNPYGDGSYMPRGFQPPSPGSQDPNRRSFASPGYQSPQQSLYSWQNSMVSAGPVSSNYYVTTSPQPPLAPPTAPYQLPPPHSQQGMLPPPMVQHSFDNLPNVRYDSGPALGNQLRTGSLHHPNQIPHGFQEYLHDSGPYGQNDPGMKQGQHVHTG</sequence>
<feature type="region of interest" description="Disordered" evidence="1">
    <location>
        <begin position="239"/>
        <end position="266"/>
    </location>
</feature>
<evidence type="ECO:0000259" key="2">
    <source>
        <dbReference type="Pfam" id="PF11001"/>
    </source>
</evidence>
<name>A0A2T3B6E1_AMORE</name>
<dbReference type="PANTHER" id="PTHR36102:SF1">
    <property type="entry name" value="YDR124W-LIKE HELICAL BUNDLE DOMAIN-CONTAINING PROTEIN"/>
    <property type="match status" value="1"/>
</dbReference>
<dbReference type="InterPro" id="IPR047092">
    <property type="entry name" value="AFUB_07903/YDR124W-like_hel"/>
</dbReference>
<feature type="compositionally biased region" description="Polar residues" evidence="1">
    <location>
        <begin position="493"/>
        <end position="503"/>
    </location>
</feature>
<feature type="region of interest" description="Disordered" evidence="1">
    <location>
        <begin position="436"/>
        <end position="481"/>
    </location>
</feature>
<proteinExistence type="predicted"/>
<dbReference type="InterPro" id="IPR021264">
    <property type="entry name" value="AFUB_079030/YDR124W-like"/>
</dbReference>
<feature type="domain" description="Subtelomeric hrmA-associated cluster protein AFUB-079030/YDR124W-like helical bundle" evidence="2">
    <location>
        <begin position="199"/>
        <end position="342"/>
    </location>
</feature>
<feature type="region of interest" description="Disordered" evidence="1">
    <location>
        <begin position="105"/>
        <end position="191"/>
    </location>
</feature>
<evidence type="ECO:0000313" key="4">
    <source>
        <dbReference type="Proteomes" id="UP000241818"/>
    </source>
</evidence>
<keyword evidence="4" id="KW-1185">Reference proteome</keyword>
<dbReference type="STRING" id="857342.A0A2T3B6E1"/>
<dbReference type="PANTHER" id="PTHR36102">
    <property type="entry name" value="CHROMOSOME 10, WHOLE GENOME SHOTGUN SEQUENCE"/>
    <property type="match status" value="1"/>
</dbReference>
<dbReference type="GeneID" id="36572765"/>
<dbReference type="OrthoDB" id="5338458at2759"/>
<evidence type="ECO:0000256" key="1">
    <source>
        <dbReference type="SAM" id="MobiDB-lite"/>
    </source>
</evidence>
<feature type="compositionally biased region" description="Pro residues" evidence="1">
    <location>
        <begin position="504"/>
        <end position="531"/>
    </location>
</feature>
<protein>
    <recommendedName>
        <fullName evidence="2">Subtelomeric hrmA-associated cluster protein AFUB-079030/YDR124W-like helical bundle domain-containing protein</fullName>
    </recommendedName>
</protein>
<feature type="compositionally biased region" description="Low complexity" evidence="1">
    <location>
        <begin position="135"/>
        <end position="144"/>
    </location>
</feature>
<dbReference type="Proteomes" id="UP000241818">
    <property type="component" value="Unassembled WGS sequence"/>
</dbReference>